<protein>
    <recommendedName>
        <fullName evidence="4">Yip1 domain-containing protein</fullName>
    </recommendedName>
</protein>
<reference evidence="2 3" key="1">
    <citation type="submission" date="2018-10" db="EMBL/GenBank/DDBJ databases">
        <title>Genomic Encyclopedia of Archaeal and Bacterial Type Strains, Phase II (KMG-II): from individual species to whole genera.</title>
        <authorList>
            <person name="Goeker M."/>
        </authorList>
    </citation>
    <scope>NUCLEOTIDE SEQUENCE [LARGE SCALE GENOMIC DNA]</scope>
    <source>
        <strain evidence="2 3">DSM 29537</strain>
    </source>
</reference>
<feature type="transmembrane region" description="Helical" evidence="1">
    <location>
        <begin position="174"/>
        <end position="195"/>
    </location>
</feature>
<evidence type="ECO:0000313" key="2">
    <source>
        <dbReference type="EMBL" id="RKS21728.1"/>
    </source>
</evidence>
<dbReference type="Proteomes" id="UP000277579">
    <property type="component" value="Unassembled WGS sequence"/>
</dbReference>
<feature type="transmembrane region" description="Helical" evidence="1">
    <location>
        <begin position="137"/>
        <end position="162"/>
    </location>
</feature>
<sequence length="197" mass="21892">MKKLLLNPFENTSETKLLFFGLALTAAGSYLAYLFNGRYDGVIDLHFTGTVTLLQPFLDNLINIACLASALFLTGKLINKKTRFIDILNPVLIARVPFYLLTLTNFNSFISDITESLLEKIDLKNMPTDIDIAPSSVLMLTLFSLLAIICIIWFVILLYNGFKIAANSKTSLHKVYFALSILAAEIISGIAISLLNY</sequence>
<keyword evidence="3" id="KW-1185">Reference proteome</keyword>
<feature type="transmembrane region" description="Helical" evidence="1">
    <location>
        <begin position="17"/>
        <end position="35"/>
    </location>
</feature>
<proteinExistence type="predicted"/>
<evidence type="ECO:0000256" key="1">
    <source>
        <dbReference type="SAM" id="Phobius"/>
    </source>
</evidence>
<accession>A0A495M8F5</accession>
<name>A0A495M8F5_9FLAO</name>
<feature type="transmembrane region" description="Helical" evidence="1">
    <location>
        <begin position="91"/>
        <end position="110"/>
    </location>
</feature>
<organism evidence="2 3">
    <name type="scientific">Flavobacterium endophyticum</name>
    <dbReference type="NCBI Taxonomy" id="1540163"/>
    <lineage>
        <taxon>Bacteria</taxon>
        <taxon>Pseudomonadati</taxon>
        <taxon>Bacteroidota</taxon>
        <taxon>Flavobacteriia</taxon>
        <taxon>Flavobacteriales</taxon>
        <taxon>Flavobacteriaceae</taxon>
        <taxon>Flavobacterium</taxon>
    </lineage>
</organism>
<evidence type="ECO:0000313" key="3">
    <source>
        <dbReference type="Proteomes" id="UP000277579"/>
    </source>
</evidence>
<dbReference type="OrthoDB" id="1263582at2"/>
<keyword evidence="1" id="KW-1133">Transmembrane helix</keyword>
<dbReference type="RefSeq" id="WP_121376672.1">
    <property type="nucleotide sequence ID" value="NZ_RBLC01000003.1"/>
</dbReference>
<comment type="caution">
    <text evidence="2">The sequence shown here is derived from an EMBL/GenBank/DDBJ whole genome shotgun (WGS) entry which is preliminary data.</text>
</comment>
<dbReference type="AlphaFoldDB" id="A0A495M8F5"/>
<keyword evidence="1" id="KW-0812">Transmembrane</keyword>
<feature type="transmembrane region" description="Helical" evidence="1">
    <location>
        <begin position="61"/>
        <end position="79"/>
    </location>
</feature>
<dbReference type="EMBL" id="RBLC01000003">
    <property type="protein sequence ID" value="RKS21728.1"/>
    <property type="molecule type" value="Genomic_DNA"/>
</dbReference>
<keyword evidence="1" id="KW-0472">Membrane</keyword>
<evidence type="ECO:0008006" key="4">
    <source>
        <dbReference type="Google" id="ProtNLM"/>
    </source>
</evidence>
<gene>
    <name evidence="2" type="ORF">CLV94_2362</name>
</gene>